<reference evidence="3" key="1">
    <citation type="journal article" date="2019" name="Int. J. Syst. Evol. Microbiol.">
        <title>The Global Catalogue of Microorganisms (GCM) 10K type strain sequencing project: providing services to taxonomists for standard genome sequencing and annotation.</title>
        <authorList>
            <consortium name="The Broad Institute Genomics Platform"/>
            <consortium name="The Broad Institute Genome Sequencing Center for Infectious Disease"/>
            <person name="Wu L."/>
            <person name="Ma J."/>
        </authorList>
    </citation>
    <scope>NUCLEOTIDE SEQUENCE [LARGE SCALE GENOMIC DNA]</scope>
    <source>
        <strain evidence="3">CGMCC 4.7393</strain>
    </source>
</reference>
<dbReference type="RefSeq" id="WP_066617866.1">
    <property type="nucleotide sequence ID" value="NZ_JBHSYQ010000005.1"/>
</dbReference>
<sequence length="204" mass="23185">MSDKLKDFVQAHRDEFDSFSPRPDLWQDIVGEMQAEPPVVEQEPVKEAKIFSLNWNSAWKYAAAVAVLIVVALSARTIGITQPPTETIAAAQPVPLEKIAPELQQIETSFVSIIEQKEAQLKEYDLKALGMEEEWEREAAALDADYAALKKELYTTPNKEVLIQAMRDNLKMRIAILNRQLQVLEEIQKQKVQTQHTNETVKTL</sequence>
<dbReference type="EMBL" id="JBHSYQ010000005">
    <property type="protein sequence ID" value="MFC6998319.1"/>
    <property type="molecule type" value="Genomic_DNA"/>
</dbReference>
<evidence type="ECO:0008006" key="4">
    <source>
        <dbReference type="Google" id="ProtNLM"/>
    </source>
</evidence>
<evidence type="ECO:0000256" key="1">
    <source>
        <dbReference type="SAM" id="Coils"/>
    </source>
</evidence>
<organism evidence="2 3">
    <name type="scientific">Rufibacter roseus</name>
    <dbReference type="NCBI Taxonomy" id="1567108"/>
    <lineage>
        <taxon>Bacteria</taxon>
        <taxon>Pseudomonadati</taxon>
        <taxon>Bacteroidota</taxon>
        <taxon>Cytophagia</taxon>
        <taxon>Cytophagales</taxon>
        <taxon>Hymenobacteraceae</taxon>
        <taxon>Rufibacter</taxon>
    </lineage>
</organism>
<accession>A0ABW2DPU4</accession>
<evidence type="ECO:0000313" key="3">
    <source>
        <dbReference type="Proteomes" id="UP001596405"/>
    </source>
</evidence>
<dbReference type="Proteomes" id="UP001596405">
    <property type="component" value="Unassembled WGS sequence"/>
</dbReference>
<keyword evidence="1" id="KW-0175">Coiled coil</keyword>
<name>A0ABW2DPU4_9BACT</name>
<evidence type="ECO:0000313" key="2">
    <source>
        <dbReference type="EMBL" id="MFC6998319.1"/>
    </source>
</evidence>
<protein>
    <recommendedName>
        <fullName evidence="4">Anti-sigma factor</fullName>
    </recommendedName>
</protein>
<proteinExistence type="predicted"/>
<comment type="caution">
    <text evidence="2">The sequence shown here is derived from an EMBL/GenBank/DDBJ whole genome shotgun (WGS) entry which is preliminary data.</text>
</comment>
<keyword evidence="3" id="KW-1185">Reference proteome</keyword>
<gene>
    <name evidence="2" type="ORF">ACFQHR_11840</name>
</gene>
<feature type="coiled-coil region" evidence="1">
    <location>
        <begin position="114"/>
        <end position="187"/>
    </location>
</feature>